<evidence type="ECO:0000256" key="1">
    <source>
        <dbReference type="ARBA" id="ARBA00023002"/>
    </source>
</evidence>
<dbReference type="SUPFAM" id="SSF54427">
    <property type="entry name" value="NTF2-like"/>
    <property type="match status" value="1"/>
</dbReference>
<dbReference type="AlphaFoldDB" id="A0A6J7ECH6"/>
<dbReference type="Gene3D" id="3.10.450.50">
    <property type="match status" value="1"/>
</dbReference>
<dbReference type="EMBL" id="CAFBLR010000141">
    <property type="protein sequence ID" value="CAB4880897.1"/>
    <property type="molecule type" value="Genomic_DNA"/>
</dbReference>
<organism evidence="4">
    <name type="scientific">freshwater metagenome</name>
    <dbReference type="NCBI Taxonomy" id="449393"/>
    <lineage>
        <taxon>unclassified sequences</taxon>
        <taxon>metagenomes</taxon>
        <taxon>ecological metagenomes</taxon>
    </lineage>
</organism>
<name>A0A6J7ECH6_9ZZZZ</name>
<dbReference type="Pfam" id="PF00866">
    <property type="entry name" value="Ring_hydroxyl_B"/>
    <property type="match status" value="1"/>
</dbReference>
<dbReference type="InterPro" id="IPR032710">
    <property type="entry name" value="NTF2-like_dom_sf"/>
</dbReference>
<evidence type="ECO:0000313" key="2">
    <source>
        <dbReference type="EMBL" id="CAB4737631.1"/>
    </source>
</evidence>
<reference evidence="4" key="1">
    <citation type="submission" date="2020-05" db="EMBL/GenBank/DDBJ databases">
        <authorList>
            <person name="Chiriac C."/>
            <person name="Salcher M."/>
            <person name="Ghai R."/>
            <person name="Kavagutti S V."/>
        </authorList>
    </citation>
    <scope>NUCLEOTIDE SEQUENCE</scope>
</reference>
<accession>A0A6J7ECH6</accession>
<dbReference type="PANTHER" id="PTHR41534">
    <property type="entry name" value="BLR3401 PROTEIN"/>
    <property type="match status" value="1"/>
</dbReference>
<evidence type="ECO:0000313" key="3">
    <source>
        <dbReference type="EMBL" id="CAB4797117.1"/>
    </source>
</evidence>
<dbReference type="NCBIfam" id="NF007479">
    <property type="entry name" value="PRK10069.1"/>
    <property type="match status" value="1"/>
</dbReference>
<dbReference type="EMBL" id="CAFAAJ010000033">
    <property type="protein sequence ID" value="CAB4797117.1"/>
    <property type="molecule type" value="Genomic_DNA"/>
</dbReference>
<dbReference type="GO" id="GO:0019380">
    <property type="term" value="P:3-phenylpropionate catabolic process"/>
    <property type="evidence" value="ECO:0007669"/>
    <property type="project" value="TreeGrafter"/>
</dbReference>
<dbReference type="GO" id="GO:0016491">
    <property type="term" value="F:oxidoreductase activity"/>
    <property type="evidence" value="ECO:0007669"/>
    <property type="project" value="UniProtKB-KW"/>
</dbReference>
<sequence>MSGLDDRVAAMLRQHEVEQFLYHEAALLDAHEYAAWLDLFSDDTHYFMPIRRTVSHKDADREFTRPGQVAYFDDPKALLRVRVDKLLTGRSWSEDPPSRTRRLITNVRVLADNGAELEIASNFHLYRTRLKSEEDSWIGSRRDVLRRHDDSFLIARREIRLEQTVILSRNLSNFF</sequence>
<dbReference type="EMBL" id="CAFBQP010000012">
    <property type="protein sequence ID" value="CAB5055613.1"/>
    <property type="molecule type" value="Genomic_DNA"/>
</dbReference>
<dbReference type="EMBL" id="CAEZYY010000001">
    <property type="protein sequence ID" value="CAB4737631.1"/>
    <property type="molecule type" value="Genomic_DNA"/>
</dbReference>
<evidence type="ECO:0000313" key="4">
    <source>
        <dbReference type="EMBL" id="CAB4880897.1"/>
    </source>
</evidence>
<dbReference type="PANTHER" id="PTHR41534:SF2">
    <property type="entry name" value="3-PHENYLPROPIONATE_CINNAMIC ACID DIOXYGENASE SUBUNIT BETA"/>
    <property type="match status" value="1"/>
</dbReference>
<proteinExistence type="predicted"/>
<keyword evidence="1" id="KW-0560">Oxidoreductase</keyword>
<dbReference type="InterPro" id="IPR000391">
    <property type="entry name" value="Rng_hydr_dOase-bsu"/>
</dbReference>
<evidence type="ECO:0000313" key="5">
    <source>
        <dbReference type="EMBL" id="CAB5055613.1"/>
    </source>
</evidence>
<protein>
    <submittedName>
        <fullName evidence="4">Unannotated protein</fullName>
    </submittedName>
</protein>
<dbReference type="CDD" id="cd00667">
    <property type="entry name" value="ring_hydroxylating_dioxygenases_beta"/>
    <property type="match status" value="1"/>
</dbReference>
<gene>
    <name evidence="2" type="ORF">UFOPK2806_00154</name>
    <name evidence="3" type="ORF">UFOPK3001_00707</name>
    <name evidence="4" type="ORF">UFOPK3417_01356</name>
    <name evidence="5" type="ORF">UFOPK4306_00443</name>
</gene>